<evidence type="ECO:0000256" key="7">
    <source>
        <dbReference type="ARBA" id="ARBA00022777"/>
    </source>
</evidence>
<dbReference type="PANTHER" id="PTHR14217">
    <property type="entry name" value="INOSITOL-TETRAKISPHOSPHATE 1-KINASE"/>
    <property type="match status" value="1"/>
</dbReference>
<proteinExistence type="inferred from homology"/>
<comment type="similarity">
    <text evidence="2">Belongs to the ITPK1 family.</text>
</comment>
<dbReference type="PANTHER" id="PTHR14217:SF39">
    <property type="entry name" value="INOSITOL-TETRAKISPHOSPHATE 1-KINASE 3"/>
    <property type="match status" value="1"/>
</dbReference>
<dbReference type="Gene3D" id="3.30.470.20">
    <property type="entry name" value="ATP-grasp fold, B domain"/>
    <property type="match status" value="1"/>
</dbReference>
<evidence type="ECO:0000313" key="13">
    <source>
        <dbReference type="EMBL" id="KAF9682459.1"/>
    </source>
</evidence>
<evidence type="ECO:0000313" key="14">
    <source>
        <dbReference type="Proteomes" id="UP000657918"/>
    </source>
</evidence>
<sequence>MGLQGQIIPYENREKEDSDERERKEISPFPPPFHSKFAVVGYALTSKKIKSFLKPKLEGLARNKGILFVAIDQNRPLSDQGPFDIVLHKLTGKEWRQILESACTFLHHESHDLLVEDYRRTHPEVTVLDPPDAIQHLHNRQSMLQCVADMNLSNSYGKVGIPKQLVIKKDASSIPGAVAKAGLMLPIVAKPLVADGSAKSHELSLAYDQQSLQKLEPPLVLQEFVNHGGVMFKVYIVGETIKVVRRFSLPDVCKRELSNIAGVFRFPRVSCAAASADNADLDPGVAELPPRPLLEKLARELCRLLGLRLFNLDIIREHGTRDRFYVIDINYFPGKSTFYFILFFMMFPSKFVFQPSLTFSRVTGKCQSMSIYLRTSF</sequence>
<keyword evidence="4" id="KW-0808">Transferase</keyword>
<evidence type="ECO:0000256" key="4">
    <source>
        <dbReference type="ARBA" id="ARBA00022679"/>
    </source>
</evidence>
<accession>A0A835MZ79</accession>
<keyword evidence="5" id="KW-0479">Metal-binding</keyword>
<gene>
    <name evidence="13" type="ORF">SADUNF_Sadunf05G0111100</name>
</gene>
<keyword evidence="6" id="KW-0547">Nucleotide-binding</keyword>
<dbReference type="InterPro" id="IPR040464">
    <property type="entry name" value="InsP(3)kin_ATP-grasp"/>
</dbReference>
<dbReference type="InterPro" id="IPR008656">
    <property type="entry name" value="Inositol_tetrakis-P_1-kinase"/>
</dbReference>
<feature type="domain" description="Inositol 1,3,4-trisphosphate 5/6-kinase ATP-grasp" evidence="11">
    <location>
        <begin position="154"/>
        <end position="336"/>
    </location>
</feature>
<dbReference type="GO" id="GO:0052726">
    <property type="term" value="F:inositol-1,3,4-trisphosphate 5-kinase activity"/>
    <property type="evidence" value="ECO:0007669"/>
    <property type="project" value="InterPro"/>
</dbReference>
<evidence type="ECO:0000256" key="3">
    <source>
        <dbReference type="ARBA" id="ARBA00011245"/>
    </source>
</evidence>
<reference evidence="13 14" key="1">
    <citation type="submission" date="2020-10" db="EMBL/GenBank/DDBJ databases">
        <title>Plant Genome Project.</title>
        <authorList>
            <person name="Zhang R.-G."/>
        </authorList>
    </citation>
    <scope>NUCLEOTIDE SEQUENCE [LARGE SCALE GENOMIC DNA]</scope>
    <source>
        <strain evidence="13">FAFU-HL-1</strain>
        <tissue evidence="13">Leaf</tissue>
    </source>
</reference>
<dbReference type="GO" id="GO:0000287">
    <property type="term" value="F:magnesium ion binding"/>
    <property type="evidence" value="ECO:0007669"/>
    <property type="project" value="InterPro"/>
</dbReference>
<evidence type="ECO:0000256" key="6">
    <source>
        <dbReference type="ARBA" id="ARBA00022741"/>
    </source>
</evidence>
<organism evidence="13 14">
    <name type="scientific">Salix dunnii</name>
    <dbReference type="NCBI Taxonomy" id="1413687"/>
    <lineage>
        <taxon>Eukaryota</taxon>
        <taxon>Viridiplantae</taxon>
        <taxon>Streptophyta</taxon>
        <taxon>Embryophyta</taxon>
        <taxon>Tracheophyta</taxon>
        <taxon>Spermatophyta</taxon>
        <taxon>Magnoliopsida</taxon>
        <taxon>eudicotyledons</taxon>
        <taxon>Gunneridae</taxon>
        <taxon>Pentapetalae</taxon>
        <taxon>rosids</taxon>
        <taxon>fabids</taxon>
        <taxon>Malpighiales</taxon>
        <taxon>Salicaceae</taxon>
        <taxon>Saliceae</taxon>
        <taxon>Salix</taxon>
    </lineage>
</organism>
<keyword evidence="9" id="KW-0460">Magnesium</keyword>
<evidence type="ECO:0000256" key="9">
    <source>
        <dbReference type="ARBA" id="ARBA00022842"/>
    </source>
</evidence>
<feature type="domain" description="Inositol-tetrakisphosphate 1-kinase N-terminal" evidence="12">
    <location>
        <begin position="39"/>
        <end position="134"/>
    </location>
</feature>
<name>A0A835MZ79_9ROSI</name>
<dbReference type="OrthoDB" id="25308at2759"/>
<evidence type="ECO:0000256" key="8">
    <source>
        <dbReference type="ARBA" id="ARBA00022840"/>
    </source>
</evidence>
<dbReference type="GO" id="GO:0047325">
    <property type="term" value="F:inositol-3,4,5,6-tetrakisphosphate 1-kinase activity"/>
    <property type="evidence" value="ECO:0007669"/>
    <property type="project" value="InterPro"/>
</dbReference>
<evidence type="ECO:0000259" key="12">
    <source>
        <dbReference type="Pfam" id="PF17927"/>
    </source>
</evidence>
<dbReference type="Pfam" id="PF05770">
    <property type="entry name" value="Ins134_P3_kin"/>
    <property type="match status" value="1"/>
</dbReference>
<dbReference type="AlphaFoldDB" id="A0A835MZ79"/>
<keyword evidence="8" id="KW-0067">ATP-binding</keyword>
<comment type="subunit">
    <text evidence="3">Monomer.</text>
</comment>
<evidence type="ECO:0000256" key="10">
    <source>
        <dbReference type="SAM" id="MobiDB-lite"/>
    </source>
</evidence>
<feature type="region of interest" description="Disordered" evidence="10">
    <location>
        <begin position="1"/>
        <end position="29"/>
    </location>
</feature>
<dbReference type="EMBL" id="JADGMS010000005">
    <property type="protein sequence ID" value="KAF9682459.1"/>
    <property type="molecule type" value="Genomic_DNA"/>
</dbReference>
<dbReference type="InterPro" id="IPR041429">
    <property type="entry name" value="ITPK1_N"/>
</dbReference>
<dbReference type="Pfam" id="PF17927">
    <property type="entry name" value="Ins134_P3_kin_N"/>
    <property type="match status" value="1"/>
</dbReference>
<evidence type="ECO:0000256" key="1">
    <source>
        <dbReference type="ARBA" id="ARBA00001946"/>
    </source>
</evidence>
<dbReference type="GO" id="GO:0005737">
    <property type="term" value="C:cytoplasm"/>
    <property type="evidence" value="ECO:0007669"/>
    <property type="project" value="TreeGrafter"/>
</dbReference>
<comment type="cofactor">
    <cofactor evidence="1">
        <name>Mg(2+)</name>
        <dbReference type="ChEBI" id="CHEBI:18420"/>
    </cofactor>
</comment>
<dbReference type="GO" id="GO:0005524">
    <property type="term" value="F:ATP binding"/>
    <property type="evidence" value="ECO:0007669"/>
    <property type="project" value="UniProtKB-KW"/>
</dbReference>
<keyword evidence="7" id="KW-0418">Kinase</keyword>
<protein>
    <recommendedName>
        <fullName evidence="15">Inositol-tetrakisphosphate 1-kinase</fullName>
    </recommendedName>
</protein>
<dbReference type="Proteomes" id="UP000657918">
    <property type="component" value="Unassembled WGS sequence"/>
</dbReference>
<evidence type="ECO:0000256" key="5">
    <source>
        <dbReference type="ARBA" id="ARBA00022723"/>
    </source>
</evidence>
<dbReference type="GO" id="GO:0052725">
    <property type="term" value="F:inositol-1,3,4-trisphosphate 6-kinase activity"/>
    <property type="evidence" value="ECO:0007669"/>
    <property type="project" value="InterPro"/>
</dbReference>
<evidence type="ECO:0000259" key="11">
    <source>
        <dbReference type="Pfam" id="PF05770"/>
    </source>
</evidence>
<keyword evidence="14" id="KW-1185">Reference proteome</keyword>
<comment type="caution">
    <text evidence="13">The sequence shown here is derived from an EMBL/GenBank/DDBJ whole genome shotgun (WGS) entry which is preliminary data.</text>
</comment>
<dbReference type="GO" id="GO:0032957">
    <property type="term" value="P:inositol trisphosphate metabolic process"/>
    <property type="evidence" value="ECO:0007669"/>
    <property type="project" value="InterPro"/>
</dbReference>
<evidence type="ECO:0008006" key="15">
    <source>
        <dbReference type="Google" id="ProtNLM"/>
    </source>
</evidence>
<feature type="compositionally biased region" description="Basic and acidic residues" evidence="10">
    <location>
        <begin position="11"/>
        <end position="26"/>
    </location>
</feature>
<dbReference type="SUPFAM" id="SSF56059">
    <property type="entry name" value="Glutathione synthetase ATP-binding domain-like"/>
    <property type="match status" value="1"/>
</dbReference>
<evidence type="ECO:0000256" key="2">
    <source>
        <dbReference type="ARBA" id="ARBA00009601"/>
    </source>
</evidence>